<keyword evidence="5 6" id="KW-0472">Membrane</keyword>
<evidence type="ECO:0000256" key="4">
    <source>
        <dbReference type="ARBA" id="ARBA00022989"/>
    </source>
</evidence>
<feature type="transmembrane region" description="Helical" evidence="6">
    <location>
        <begin position="267"/>
        <end position="287"/>
    </location>
</feature>
<gene>
    <name evidence="7" type="ORF">JYB65_10090</name>
</gene>
<dbReference type="CDD" id="cd06580">
    <property type="entry name" value="TM_PBP1_transp_TpRbsC_like"/>
    <property type="match status" value="1"/>
</dbReference>
<evidence type="ECO:0000256" key="5">
    <source>
        <dbReference type="ARBA" id="ARBA00023136"/>
    </source>
</evidence>
<dbReference type="Proteomes" id="UP000664545">
    <property type="component" value="Unassembled WGS sequence"/>
</dbReference>
<feature type="transmembrane region" description="Helical" evidence="6">
    <location>
        <begin position="92"/>
        <end position="108"/>
    </location>
</feature>
<dbReference type="GO" id="GO:0022857">
    <property type="term" value="F:transmembrane transporter activity"/>
    <property type="evidence" value="ECO:0007669"/>
    <property type="project" value="InterPro"/>
</dbReference>
<evidence type="ECO:0000256" key="1">
    <source>
        <dbReference type="ARBA" id="ARBA00004651"/>
    </source>
</evidence>
<keyword evidence="8" id="KW-1185">Reference proteome</keyword>
<dbReference type="InterPro" id="IPR001851">
    <property type="entry name" value="ABC_transp_permease"/>
</dbReference>
<comment type="subcellular location">
    <subcellularLocation>
        <location evidence="1">Cell membrane</location>
        <topology evidence="1">Multi-pass membrane protein</topology>
    </subcellularLocation>
</comment>
<feature type="transmembrane region" description="Helical" evidence="6">
    <location>
        <begin position="62"/>
        <end position="80"/>
    </location>
</feature>
<dbReference type="PANTHER" id="PTHR47089:SF1">
    <property type="entry name" value="GUANOSINE ABC TRANSPORTER PERMEASE PROTEIN NUPP"/>
    <property type="match status" value="1"/>
</dbReference>
<feature type="transmembrane region" description="Helical" evidence="6">
    <location>
        <begin position="147"/>
        <end position="166"/>
    </location>
</feature>
<proteinExistence type="predicted"/>
<name>A0A939IJ39_CLOAM</name>
<sequence length="359" mass="38903">MLKITKRDNLNRKNEIIIRTLAIVLSIVCAGIILIIFGLNPLEIFKAIFEGAIGTDLRIKQTIIKAIPLIITSLGILVAFKMKFWNIGGEGQIVMGAMAATFVALNFSSLPKPVLLFAMAAAAMITGGFWAFVPAIFKARMGTNETIFTLMMNYIAIKFVTYLQYGPWMDPNANGFPRVVPFGVNAVLPSLFGVHIGWVIALICIVAVYFLMKYTKLGYEITVVGESIETARYAGMNINRVIVVAMLISGGLCGLVGMIQASAIEKTLVAGISAGYGFTAIITAWLARLNAITTFFVCVAFAMLIQGGAYIQLAMNVPSAVSSIVQGTILFFVLGSEFFIQYKVSLTRKTGKQTSKEVA</sequence>
<accession>A0A939IJ39</accession>
<protein>
    <submittedName>
        <fullName evidence="7">ABC transporter permease</fullName>
    </submittedName>
</protein>
<evidence type="ECO:0000256" key="3">
    <source>
        <dbReference type="ARBA" id="ARBA00022692"/>
    </source>
</evidence>
<evidence type="ECO:0000313" key="7">
    <source>
        <dbReference type="EMBL" id="MBN7773711.1"/>
    </source>
</evidence>
<dbReference type="Pfam" id="PF02653">
    <property type="entry name" value="BPD_transp_2"/>
    <property type="match status" value="1"/>
</dbReference>
<dbReference type="EMBL" id="JAFJZZ010000004">
    <property type="protein sequence ID" value="MBN7773711.1"/>
    <property type="molecule type" value="Genomic_DNA"/>
</dbReference>
<feature type="transmembrane region" description="Helical" evidence="6">
    <location>
        <begin position="241"/>
        <end position="261"/>
    </location>
</feature>
<feature type="transmembrane region" description="Helical" evidence="6">
    <location>
        <begin position="21"/>
        <end position="42"/>
    </location>
</feature>
<dbReference type="PANTHER" id="PTHR47089">
    <property type="entry name" value="ABC TRANSPORTER, PERMEASE PROTEIN"/>
    <property type="match status" value="1"/>
</dbReference>
<keyword evidence="3 6" id="KW-0812">Transmembrane</keyword>
<keyword evidence="4 6" id="KW-1133">Transmembrane helix</keyword>
<dbReference type="AlphaFoldDB" id="A0A939IJ39"/>
<comment type="caution">
    <text evidence="7">The sequence shown here is derived from an EMBL/GenBank/DDBJ whole genome shotgun (WGS) entry which is preliminary data.</text>
</comment>
<feature type="transmembrane region" description="Helical" evidence="6">
    <location>
        <begin position="294"/>
        <end position="313"/>
    </location>
</feature>
<evidence type="ECO:0000256" key="6">
    <source>
        <dbReference type="SAM" id="Phobius"/>
    </source>
</evidence>
<reference evidence="7" key="1">
    <citation type="submission" date="2021-02" db="EMBL/GenBank/DDBJ databases">
        <title>Abyssanaerobacter marinus gen.nov., sp., nov, anaerobic bacterium isolated from the Onnuri vent field of Indian Ocean and suggestion of Mogibacteriaceae fam. nov., and proposal of reclassification of ambiguous this family's genus member.</title>
        <authorList>
            <person name="Kim Y.J."/>
            <person name="Yang J.-A."/>
        </authorList>
    </citation>
    <scope>NUCLEOTIDE SEQUENCE</scope>
    <source>
        <strain evidence="7">DSM 2634</strain>
    </source>
</reference>
<organism evidence="7 8">
    <name type="scientific">Clostridium aminobutyricum</name>
    <dbReference type="NCBI Taxonomy" id="33953"/>
    <lineage>
        <taxon>Bacteria</taxon>
        <taxon>Bacillati</taxon>
        <taxon>Bacillota</taxon>
        <taxon>Clostridia</taxon>
        <taxon>Eubacteriales</taxon>
        <taxon>Clostridiaceae</taxon>
        <taxon>Clostridium</taxon>
    </lineage>
</organism>
<evidence type="ECO:0000256" key="2">
    <source>
        <dbReference type="ARBA" id="ARBA00022475"/>
    </source>
</evidence>
<keyword evidence="2" id="KW-1003">Cell membrane</keyword>
<feature type="transmembrane region" description="Helical" evidence="6">
    <location>
        <begin position="114"/>
        <end position="135"/>
    </location>
</feature>
<evidence type="ECO:0000313" key="8">
    <source>
        <dbReference type="Proteomes" id="UP000664545"/>
    </source>
</evidence>
<feature type="transmembrane region" description="Helical" evidence="6">
    <location>
        <begin position="186"/>
        <end position="211"/>
    </location>
</feature>
<feature type="transmembrane region" description="Helical" evidence="6">
    <location>
        <begin position="319"/>
        <end position="340"/>
    </location>
</feature>
<dbReference type="GO" id="GO:0005886">
    <property type="term" value="C:plasma membrane"/>
    <property type="evidence" value="ECO:0007669"/>
    <property type="project" value="UniProtKB-SubCell"/>
</dbReference>